<dbReference type="AlphaFoldDB" id="D7G1H2"/>
<dbReference type="STRING" id="2880.D7G1H2"/>
<evidence type="ECO:0000313" key="1">
    <source>
        <dbReference type="EMBL" id="CBJ26780.1"/>
    </source>
</evidence>
<dbReference type="EMBL" id="FN649743">
    <property type="protein sequence ID" value="CBJ26780.1"/>
    <property type="molecule type" value="Genomic_DNA"/>
</dbReference>
<keyword evidence="2" id="KW-1185">Reference proteome</keyword>
<organism evidence="1 2">
    <name type="scientific">Ectocarpus siliculosus</name>
    <name type="common">Brown alga</name>
    <name type="synonym">Conferva siliculosa</name>
    <dbReference type="NCBI Taxonomy" id="2880"/>
    <lineage>
        <taxon>Eukaryota</taxon>
        <taxon>Sar</taxon>
        <taxon>Stramenopiles</taxon>
        <taxon>Ochrophyta</taxon>
        <taxon>PX clade</taxon>
        <taxon>Phaeophyceae</taxon>
        <taxon>Ectocarpales</taxon>
        <taxon>Ectocarpaceae</taxon>
        <taxon>Ectocarpus</taxon>
    </lineage>
</organism>
<dbReference type="InParanoid" id="D7G1H2"/>
<protein>
    <submittedName>
        <fullName evidence="1">Uncharacterized protein</fullName>
    </submittedName>
</protein>
<dbReference type="EMBL" id="FN648652">
    <property type="protein sequence ID" value="CBJ26780.1"/>
    <property type="molecule type" value="Genomic_DNA"/>
</dbReference>
<evidence type="ECO:0000313" key="2">
    <source>
        <dbReference type="Proteomes" id="UP000002630"/>
    </source>
</evidence>
<dbReference type="Proteomes" id="UP000002630">
    <property type="component" value="Linkage Group LG18"/>
</dbReference>
<name>D7G1H2_ECTSI</name>
<sequence>MSLPSLDHFNFREYDHFYEPAEDTYLLIDALQADADLLRYSVRPRVCLEIG</sequence>
<proteinExistence type="predicted"/>
<accession>D7G1H2</accession>
<gene>
    <name evidence="1" type="ORF">Esi_0045_0047</name>
</gene>
<reference evidence="1 2" key="1">
    <citation type="journal article" date="2010" name="Nature">
        <title>The Ectocarpus genome and the independent evolution of multicellularity in brown algae.</title>
        <authorList>
            <person name="Cock J.M."/>
            <person name="Sterck L."/>
            <person name="Rouze P."/>
            <person name="Scornet D."/>
            <person name="Allen A.E."/>
            <person name="Amoutzias G."/>
            <person name="Anthouard V."/>
            <person name="Artiguenave F."/>
            <person name="Aury J.M."/>
            <person name="Badger J.H."/>
            <person name="Beszteri B."/>
            <person name="Billiau K."/>
            <person name="Bonnet E."/>
            <person name="Bothwell J.H."/>
            <person name="Bowler C."/>
            <person name="Boyen C."/>
            <person name="Brownlee C."/>
            <person name="Carrano C.J."/>
            <person name="Charrier B."/>
            <person name="Cho G.Y."/>
            <person name="Coelho S.M."/>
            <person name="Collen J."/>
            <person name="Corre E."/>
            <person name="Da Silva C."/>
            <person name="Delage L."/>
            <person name="Delaroque N."/>
            <person name="Dittami S.M."/>
            <person name="Doulbeau S."/>
            <person name="Elias M."/>
            <person name="Farnham G."/>
            <person name="Gachon C.M."/>
            <person name="Gschloessl B."/>
            <person name="Heesch S."/>
            <person name="Jabbari K."/>
            <person name="Jubin C."/>
            <person name="Kawai H."/>
            <person name="Kimura K."/>
            <person name="Kloareg B."/>
            <person name="Kupper F.C."/>
            <person name="Lang D."/>
            <person name="Le Bail A."/>
            <person name="Leblanc C."/>
            <person name="Lerouge P."/>
            <person name="Lohr M."/>
            <person name="Lopez P.J."/>
            <person name="Martens C."/>
            <person name="Maumus F."/>
            <person name="Michel G."/>
            <person name="Miranda-Saavedra D."/>
            <person name="Morales J."/>
            <person name="Moreau H."/>
            <person name="Motomura T."/>
            <person name="Nagasato C."/>
            <person name="Napoli C.A."/>
            <person name="Nelson D.R."/>
            <person name="Nyvall-Collen P."/>
            <person name="Peters A.F."/>
            <person name="Pommier C."/>
            <person name="Potin P."/>
            <person name="Poulain J."/>
            <person name="Quesneville H."/>
            <person name="Read B."/>
            <person name="Rensing S.A."/>
            <person name="Ritter A."/>
            <person name="Rousvoal S."/>
            <person name="Samanta M."/>
            <person name="Samson G."/>
            <person name="Schroeder D.C."/>
            <person name="Segurens B."/>
            <person name="Strittmatter M."/>
            <person name="Tonon T."/>
            <person name="Tregear J.W."/>
            <person name="Valentin K."/>
            <person name="von Dassow P."/>
            <person name="Yamagishi T."/>
            <person name="Van de Peer Y."/>
            <person name="Wincker P."/>
        </authorList>
    </citation>
    <scope>NUCLEOTIDE SEQUENCE [LARGE SCALE GENOMIC DNA]</scope>
    <source>
        <strain evidence="2">Ec32 / CCAP1310/4</strain>
    </source>
</reference>